<evidence type="ECO:0000313" key="6">
    <source>
        <dbReference type="Proteomes" id="UP001497525"/>
    </source>
</evidence>
<dbReference type="InterPro" id="IPR027417">
    <property type="entry name" value="P-loop_NTPase"/>
</dbReference>
<dbReference type="AlphaFoldDB" id="A0AAV2T267"/>
<dbReference type="InterPro" id="IPR031314">
    <property type="entry name" value="DNK_dom"/>
</dbReference>
<dbReference type="PANTHER" id="PTHR10513">
    <property type="entry name" value="DEOXYNUCLEOSIDE KINASE"/>
    <property type="match status" value="1"/>
</dbReference>
<accession>A0AAV2T267</accession>
<feature type="binding site" evidence="3">
    <location>
        <begin position="147"/>
        <end position="151"/>
    </location>
    <ligand>
        <name>ATP</name>
        <dbReference type="ChEBI" id="CHEBI:30616"/>
    </ligand>
</feature>
<dbReference type="Gene3D" id="3.40.50.300">
    <property type="entry name" value="P-loop containing nucleotide triphosphate hydrolases"/>
    <property type="match status" value="1"/>
</dbReference>
<evidence type="ECO:0000256" key="3">
    <source>
        <dbReference type="PIRSR" id="PIRSR000705-3"/>
    </source>
</evidence>
<dbReference type="InterPro" id="IPR050566">
    <property type="entry name" value="Deoxyribonucleoside_kinase"/>
</dbReference>
<feature type="domain" description="Deoxynucleoside kinase" evidence="4">
    <location>
        <begin position="8"/>
        <end position="193"/>
    </location>
</feature>
<dbReference type="CDD" id="cd01673">
    <property type="entry name" value="dNK"/>
    <property type="match status" value="1"/>
</dbReference>
<proteinExistence type="inferred from homology"/>
<dbReference type="GO" id="GO:0005739">
    <property type="term" value="C:mitochondrion"/>
    <property type="evidence" value="ECO:0007669"/>
    <property type="project" value="TreeGrafter"/>
</dbReference>
<protein>
    <recommendedName>
        <fullName evidence="4">Deoxynucleoside kinase domain-containing protein</fullName>
    </recommendedName>
</protein>
<keyword evidence="3" id="KW-0547">Nucleotide-binding</keyword>
<dbReference type="GO" id="GO:0005524">
    <property type="term" value="F:ATP binding"/>
    <property type="evidence" value="ECO:0007669"/>
    <property type="project" value="UniProtKB-KW"/>
</dbReference>
<evidence type="ECO:0000313" key="5">
    <source>
        <dbReference type="EMBL" id="CAL5130421.1"/>
    </source>
</evidence>
<feature type="active site" description="Proton acceptor" evidence="2">
    <location>
        <position position="88"/>
    </location>
</feature>
<keyword evidence="3" id="KW-0067">ATP-binding</keyword>
<sequence>MPRHFTVIVEGNIGCGKSTFLRYFDQLSTNVEVIQEPIFLWKDVRGYNLFDLMYQDYARWAIPFQAQVMVTSLDRQIQPQVAPVRLIERSLYSCRYCFTENMHIHGSLSTANYKALDNIFKWSLNERATPVDLIVYLRSSPRVCFDRVQLRHRSGEDSISLVYLEQLNELHEAWLMEGRFGSLPAPLLVFDCDVPLPKLTTDFDAHQLEVMCGVPLEGGC</sequence>
<dbReference type="PIRSF" id="PIRSF000705">
    <property type="entry name" value="DNK"/>
    <property type="match status" value="1"/>
</dbReference>
<reference evidence="5" key="1">
    <citation type="submission" date="2024-06" db="EMBL/GenBank/DDBJ databases">
        <authorList>
            <person name="Liu X."/>
            <person name="Lenzi L."/>
            <person name="Haldenby T S."/>
            <person name="Uol C."/>
        </authorList>
    </citation>
    <scope>NUCLEOTIDE SEQUENCE</scope>
</reference>
<dbReference type="Pfam" id="PF01712">
    <property type="entry name" value="dNK"/>
    <property type="match status" value="1"/>
</dbReference>
<comment type="caution">
    <text evidence="5">The sequence shown here is derived from an EMBL/GenBank/DDBJ whole genome shotgun (WGS) entry which is preliminary data.</text>
</comment>
<evidence type="ECO:0000256" key="2">
    <source>
        <dbReference type="PIRSR" id="PIRSR000705-1"/>
    </source>
</evidence>
<organism evidence="5 6">
    <name type="scientific">Calicophoron daubneyi</name>
    <name type="common">Rumen fluke</name>
    <name type="synonym">Paramphistomum daubneyi</name>
    <dbReference type="NCBI Taxonomy" id="300641"/>
    <lineage>
        <taxon>Eukaryota</taxon>
        <taxon>Metazoa</taxon>
        <taxon>Spiralia</taxon>
        <taxon>Lophotrochozoa</taxon>
        <taxon>Platyhelminthes</taxon>
        <taxon>Trematoda</taxon>
        <taxon>Digenea</taxon>
        <taxon>Plagiorchiida</taxon>
        <taxon>Pronocephalata</taxon>
        <taxon>Paramphistomoidea</taxon>
        <taxon>Paramphistomidae</taxon>
        <taxon>Calicophoron</taxon>
    </lineage>
</organism>
<dbReference type="PANTHER" id="PTHR10513:SF24">
    <property type="entry name" value="THYMIDINE KINASE 2, MITOCHONDRIAL"/>
    <property type="match status" value="1"/>
</dbReference>
<dbReference type="EMBL" id="CAXLJL010000065">
    <property type="protein sequence ID" value="CAL5130421.1"/>
    <property type="molecule type" value="Genomic_DNA"/>
</dbReference>
<dbReference type="GO" id="GO:0019136">
    <property type="term" value="F:deoxynucleoside kinase activity"/>
    <property type="evidence" value="ECO:0007669"/>
    <property type="project" value="InterPro"/>
</dbReference>
<gene>
    <name evidence="5" type="ORF">CDAUBV1_LOCUS2297</name>
</gene>
<dbReference type="Proteomes" id="UP001497525">
    <property type="component" value="Unassembled WGS sequence"/>
</dbReference>
<evidence type="ECO:0000259" key="4">
    <source>
        <dbReference type="Pfam" id="PF01712"/>
    </source>
</evidence>
<dbReference type="SUPFAM" id="SSF52540">
    <property type="entry name" value="P-loop containing nucleoside triphosphate hydrolases"/>
    <property type="match status" value="1"/>
</dbReference>
<comment type="similarity">
    <text evidence="1">Belongs to the DCK/DGK family.</text>
</comment>
<name>A0AAV2T267_CALDB</name>
<feature type="binding site" evidence="3">
    <location>
        <begin position="11"/>
        <end position="19"/>
    </location>
    <ligand>
        <name>ATP</name>
        <dbReference type="ChEBI" id="CHEBI:30616"/>
    </ligand>
</feature>
<evidence type="ECO:0000256" key="1">
    <source>
        <dbReference type="ARBA" id="ARBA00007420"/>
    </source>
</evidence>
<dbReference type="InterPro" id="IPR002624">
    <property type="entry name" value="DCK/DGK"/>
</dbReference>